<dbReference type="AlphaFoldDB" id="A0A9P3L8D2"/>
<evidence type="ECO:0000313" key="2">
    <source>
        <dbReference type="Proteomes" id="UP000703269"/>
    </source>
</evidence>
<dbReference type="Proteomes" id="UP000703269">
    <property type="component" value="Unassembled WGS sequence"/>
</dbReference>
<protein>
    <submittedName>
        <fullName evidence="1">Uncharacterized protein</fullName>
    </submittedName>
</protein>
<dbReference type="EMBL" id="BPQB01000001">
    <property type="protein sequence ID" value="GJE84567.1"/>
    <property type="molecule type" value="Genomic_DNA"/>
</dbReference>
<comment type="caution">
    <text evidence="1">The sequence shown here is derived from an EMBL/GenBank/DDBJ whole genome shotgun (WGS) entry which is preliminary data.</text>
</comment>
<gene>
    <name evidence="1" type="ORF">PsYK624_006430</name>
</gene>
<organism evidence="1 2">
    <name type="scientific">Phanerochaete sordida</name>
    <dbReference type="NCBI Taxonomy" id="48140"/>
    <lineage>
        <taxon>Eukaryota</taxon>
        <taxon>Fungi</taxon>
        <taxon>Dikarya</taxon>
        <taxon>Basidiomycota</taxon>
        <taxon>Agaricomycotina</taxon>
        <taxon>Agaricomycetes</taxon>
        <taxon>Polyporales</taxon>
        <taxon>Phanerochaetaceae</taxon>
        <taxon>Phanerochaete</taxon>
    </lineage>
</organism>
<reference evidence="1 2" key="1">
    <citation type="submission" date="2021-08" db="EMBL/GenBank/DDBJ databases">
        <title>Draft Genome Sequence of Phanerochaete sordida strain YK-624.</title>
        <authorList>
            <person name="Mori T."/>
            <person name="Dohra H."/>
            <person name="Suzuki T."/>
            <person name="Kawagishi H."/>
            <person name="Hirai H."/>
        </authorList>
    </citation>
    <scope>NUCLEOTIDE SEQUENCE [LARGE SCALE GENOMIC DNA]</scope>
    <source>
        <strain evidence="1 2">YK-624</strain>
    </source>
</reference>
<accession>A0A9P3L8D2</accession>
<proteinExistence type="predicted"/>
<keyword evidence="2" id="KW-1185">Reference proteome</keyword>
<sequence>MTSNTHSPLDVCRTYSEKSPYEIDPPIFGLAPHQGAEEVDTPQLKKACLDIAKRTGIDALQLTYGQYPFLLGELDQKAAENDPVPLSQYRPPHPLSRFILEPDGAISVSQLNKKGNTPIFCCQGKGRHEALESRE</sequence>
<evidence type="ECO:0000313" key="1">
    <source>
        <dbReference type="EMBL" id="GJE84567.1"/>
    </source>
</evidence>
<name>A0A9P3L8D2_9APHY</name>